<evidence type="ECO:0000256" key="3">
    <source>
        <dbReference type="ARBA" id="ARBA00022833"/>
    </source>
</evidence>
<dbReference type="Pfam" id="PF21361">
    <property type="entry name" value="Sina_ZnF"/>
    <property type="match status" value="1"/>
</dbReference>
<accession>A0AAV5FSA9</accession>
<reference evidence="7" key="1">
    <citation type="journal article" date="2018" name="DNA Res.">
        <title>Multiple hybrid de novo genome assembly of finger millet, an orphan allotetraploid crop.</title>
        <authorList>
            <person name="Hatakeyama M."/>
            <person name="Aluri S."/>
            <person name="Balachadran M.T."/>
            <person name="Sivarajan S.R."/>
            <person name="Patrignani A."/>
            <person name="Gruter S."/>
            <person name="Poveda L."/>
            <person name="Shimizu-Inatsugi R."/>
            <person name="Baeten J."/>
            <person name="Francoijs K.J."/>
            <person name="Nataraja K.N."/>
            <person name="Reddy Y.A.N."/>
            <person name="Phadnis S."/>
            <person name="Ravikumar R.L."/>
            <person name="Schlapbach R."/>
            <person name="Sreeman S.M."/>
            <person name="Shimizu K.K."/>
        </authorList>
    </citation>
    <scope>NUCLEOTIDE SEQUENCE</scope>
</reference>
<evidence type="ECO:0000259" key="6">
    <source>
        <dbReference type="PROSITE" id="PS51081"/>
    </source>
</evidence>
<organism evidence="7 8">
    <name type="scientific">Eleusine coracana subsp. coracana</name>
    <dbReference type="NCBI Taxonomy" id="191504"/>
    <lineage>
        <taxon>Eukaryota</taxon>
        <taxon>Viridiplantae</taxon>
        <taxon>Streptophyta</taxon>
        <taxon>Embryophyta</taxon>
        <taxon>Tracheophyta</taxon>
        <taxon>Spermatophyta</taxon>
        <taxon>Magnoliopsida</taxon>
        <taxon>Liliopsida</taxon>
        <taxon>Poales</taxon>
        <taxon>Poaceae</taxon>
        <taxon>PACMAD clade</taxon>
        <taxon>Chloridoideae</taxon>
        <taxon>Cynodonteae</taxon>
        <taxon>Eleusininae</taxon>
        <taxon>Eleusine</taxon>
    </lineage>
</organism>
<dbReference type="InterPro" id="IPR013083">
    <property type="entry name" value="Znf_RING/FYVE/PHD"/>
</dbReference>
<dbReference type="SUPFAM" id="SSF49599">
    <property type="entry name" value="TRAF domain-like"/>
    <property type="match status" value="1"/>
</dbReference>
<evidence type="ECO:0000256" key="5">
    <source>
        <dbReference type="PROSITE-ProRule" id="PRU00455"/>
    </source>
</evidence>
<evidence type="ECO:0000256" key="1">
    <source>
        <dbReference type="ARBA" id="ARBA00022723"/>
    </source>
</evidence>
<dbReference type="InterPro" id="IPR013010">
    <property type="entry name" value="Znf_SIAH"/>
</dbReference>
<dbReference type="PANTHER" id="PTHR46632">
    <property type="entry name" value="E3 UBIQUITIN-PROTEIN LIGASE SINA-LIKE 4"/>
    <property type="match status" value="1"/>
</dbReference>
<dbReference type="GO" id="GO:0008270">
    <property type="term" value="F:zinc ion binding"/>
    <property type="evidence" value="ECO:0007669"/>
    <property type="project" value="UniProtKB-KW"/>
</dbReference>
<evidence type="ECO:0000256" key="4">
    <source>
        <dbReference type="ARBA" id="ARBA00024004"/>
    </source>
</evidence>
<keyword evidence="2 5" id="KW-0863">Zinc-finger</keyword>
<reference evidence="7" key="2">
    <citation type="submission" date="2021-12" db="EMBL/GenBank/DDBJ databases">
        <title>Resequencing data analysis of finger millet.</title>
        <authorList>
            <person name="Hatakeyama M."/>
            <person name="Aluri S."/>
            <person name="Balachadran M.T."/>
            <person name="Sivarajan S.R."/>
            <person name="Poveda L."/>
            <person name="Shimizu-Inatsugi R."/>
            <person name="Schlapbach R."/>
            <person name="Sreeman S.M."/>
            <person name="Shimizu K.K."/>
        </authorList>
    </citation>
    <scope>NUCLEOTIDE SEQUENCE</scope>
</reference>
<dbReference type="AlphaFoldDB" id="A0AAV5FSA9"/>
<dbReference type="EMBL" id="BQKI01000095">
    <property type="protein sequence ID" value="GJN37628.1"/>
    <property type="molecule type" value="Genomic_DNA"/>
</dbReference>
<proteinExistence type="predicted"/>
<evidence type="ECO:0000313" key="7">
    <source>
        <dbReference type="EMBL" id="GJN37628.1"/>
    </source>
</evidence>
<protein>
    <recommendedName>
        <fullName evidence="6">SIAH-type domain-containing protein</fullName>
    </recommendedName>
</protein>
<keyword evidence="8" id="KW-1185">Reference proteome</keyword>
<sequence length="317" mass="33256">MVPNGLAVVKQEPREIHPQQGTVVGSGGGEVVAVATEETMDEPQINLQLGVSRFHCLACLRPIKPPTFKCGVAHVVCGACRSAHTQACSHAAAYAACPEVDAIISDAKLPCPFSEFGCPSLPVYFQAADHERVCHYAPCYCPILGCETYTSPTKLLDHFRSAHAWPVTEISYGKLCELAMPANAGLHVLVGKEDRRVFLVSASALGVCVAVSVVCLRANGGAAFGVPQYRCKLWVESRRSAGDVAMVTFSVASKNMSGGLVAAELGSFLAVTPDLLHDAAGETAVLRVRVDKVSGSGGGAAAPRFPIPPANCSGRQL</sequence>
<feature type="domain" description="SIAH-type" evidence="6">
    <location>
        <begin position="106"/>
        <end position="164"/>
    </location>
</feature>
<comment type="function">
    <text evidence="4">E3 ubiquitin-protein ligase that mediates ubiquitination and subsequent proteasomal degradation of target proteins. E3 ubiquitin ligases accept ubiquitin from an E2 ubiquitin-conjugating enzyme in the form of a thioester and then directly transfers the ubiquitin to targeted substrates. It probably triggers the ubiquitin-mediated degradation of different substrates.</text>
</comment>
<dbReference type="InterPro" id="IPR044286">
    <property type="entry name" value="SINL_plant"/>
</dbReference>
<name>A0AAV5FSA9_ELECO</name>
<comment type="caution">
    <text evidence="7">The sequence shown here is derived from an EMBL/GenBank/DDBJ whole genome shotgun (WGS) entry which is preliminary data.</text>
</comment>
<keyword evidence="3" id="KW-0862">Zinc</keyword>
<dbReference type="Proteomes" id="UP001054889">
    <property type="component" value="Unassembled WGS sequence"/>
</dbReference>
<dbReference type="PROSITE" id="PS51081">
    <property type="entry name" value="ZF_SIAH"/>
    <property type="match status" value="1"/>
</dbReference>
<dbReference type="PANTHER" id="PTHR46632:SF9">
    <property type="entry name" value="RING-TYPE E3 UBIQUITIN TRANSFERASE"/>
    <property type="match status" value="1"/>
</dbReference>
<evidence type="ECO:0000313" key="8">
    <source>
        <dbReference type="Proteomes" id="UP001054889"/>
    </source>
</evidence>
<gene>
    <name evidence="7" type="primary">gb26602</name>
    <name evidence="7" type="ORF">PR202_gb26602</name>
</gene>
<evidence type="ECO:0000256" key="2">
    <source>
        <dbReference type="ARBA" id="ARBA00022771"/>
    </source>
</evidence>
<dbReference type="Gene3D" id="3.30.40.10">
    <property type="entry name" value="Zinc/RING finger domain, C3HC4 (zinc finger)"/>
    <property type="match status" value="1"/>
</dbReference>
<keyword evidence="1" id="KW-0479">Metal-binding</keyword>